<name>D5Q2A8_CLODI</name>
<dbReference type="InterPro" id="IPR005467">
    <property type="entry name" value="His_kinase_dom"/>
</dbReference>
<dbReference type="GO" id="GO:0005886">
    <property type="term" value="C:plasma membrane"/>
    <property type="evidence" value="ECO:0007669"/>
    <property type="project" value="TreeGrafter"/>
</dbReference>
<gene>
    <name evidence="9" type="ORF">HMPREF0220_1040</name>
</gene>
<dbReference type="GO" id="GO:0004721">
    <property type="term" value="F:phosphoprotein phosphatase activity"/>
    <property type="evidence" value="ECO:0007669"/>
    <property type="project" value="TreeGrafter"/>
</dbReference>
<dbReference type="HOGENOM" id="CLU_000445_89_3_9"/>
<dbReference type="SUPFAM" id="SSF55874">
    <property type="entry name" value="ATPase domain of HSP90 chaperone/DNA topoisomerase II/histidine kinase"/>
    <property type="match status" value="1"/>
</dbReference>
<dbReference type="CDD" id="cd00082">
    <property type="entry name" value="HisKA"/>
    <property type="match status" value="1"/>
</dbReference>
<keyword evidence="4" id="KW-0597">Phosphoprotein</keyword>
<evidence type="ECO:0000256" key="1">
    <source>
        <dbReference type="ARBA" id="ARBA00000085"/>
    </source>
</evidence>
<dbReference type="GO" id="GO:0000155">
    <property type="term" value="F:phosphorelay sensor kinase activity"/>
    <property type="evidence" value="ECO:0007669"/>
    <property type="project" value="InterPro"/>
</dbReference>
<dbReference type="GO" id="GO:0016036">
    <property type="term" value="P:cellular response to phosphate starvation"/>
    <property type="evidence" value="ECO:0007669"/>
    <property type="project" value="TreeGrafter"/>
</dbReference>
<proteinExistence type="predicted"/>
<dbReference type="InterPro" id="IPR004358">
    <property type="entry name" value="Sig_transdc_His_kin-like_C"/>
</dbReference>
<keyword evidence="7" id="KW-0902">Two-component regulatory system</keyword>
<dbReference type="PANTHER" id="PTHR45453:SF1">
    <property type="entry name" value="PHOSPHATE REGULON SENSOR PROTEIN PHOR"/>
    <property type="match status" value="1"/>
</dbReference>
<keyword evidence="6 9" id="KW-0418">Kinase</keyword>
<dbReference type="AlphaFoldDB" id="D5Q2A8"/>
<dbReference type="PROSITE" id="PS50109">
    <property type="entry name" value="HIS_KIN"/>
    <property type="match status" value="1"/>
</dbReference>
<dbReference type="PRINTS" id="PR00344">
    <property type="entry name" value="BCTRLSENSOR"/>
</dbReference>
<evidence type="ECO:0000256" key="3">
    <source>
        <dbReference type="ARBA" id="ARBA00012438"/>
    </source>
</evidence>
<dbReference type="PANTHER" id="PTHR45453">
    <property type="entry name" value="PHOSPHATE REGULON SENSOR PROTEIN PHOR"/>
    <property type="match status" value="1"/>
</dbReference>
<dbReference type="InterPro" id="IPR036097">
    <property type="entry name" value="HisK_dim/P_sf"/>
</dbReference>
<accession>D5Q2A8</accession>
<evidence type="ECO:0000313" key="9">
    <source>
        <dbReference type="EMBL" id="EFH07969.1"/>
    </source>
</evidence>
<evidence type="ECO:0000256" key="4">
    <source>
        <dbReference type="ARBA" id="ARBA00022553"/>
    </source>
</evidence>
<dbReference type="Gene3D" id="3.30.565.10">
    <property type="entry name" value="Histidine kinase-like ATPase, C-terminal domain"/>
    <property type="match status" value="1"/>
</dbReference>
<dbReference type="Gene3D" id="1.10.287.130">
    <property type="match status" value="1"/>
</dbReference>
<sequence length="444" mass="51562">MGRKEYKKMLKNMNLKDGLSVKDDYIMRRVIVYSILSILIVTIIFLLFEYSRLYKLYEHQIKNTQNIAGILIEKYPNDEVDIVKSIYNSNYSKVPIGEKAFKKFGYGLENKMSNDKNFSLYLKSFFKESFFIFLMMFIVVIGIIYYFIRYINKNLSKIYFIVDKMAQENYLKDTTVSEETGYLVEYNEYFKEGTFSKINNCLYELNRSLKIKFIKLEKEKESVKSLVTDISHQLKTPLASLKLYNTLLIEEELEEDEANEFLLTNKASINKLENLINSLVNISRLEISMINIKKEDNDIKNTILDAVKSVTPKAKNKSITLNLNEFDSRIVPHDKKWTEESIFNVLDNAVKYTQINGEINISVEETANYFKIIIEDNGIGIEKNEFNNIFKRFYRGSADEIESVEGSGVGLYLSRKILEEQGGNIIVSSKVGIGSKFSLFLTTM</sequence>
<dbReference type="SMART" id="SM00387">
    <property type="entry name" value="HATPase_c"/>
    <property type="match status" value="1"/>
</dbReference>
<comment type="subcellular location">
    <subcellularLocation>
        <location evidence="2">Membrane</location>
    </subcellularLocation>
</comment>
<dbReference type="InterPro" id="IPR050351">
    <property type="entry name" value="BphY/WalK/GraS-like"/>
</dbReference>
<dbReference type="EMBL" id="ADNX01000029">
    <property type="protein sequence ID" value="EFH07969.1"/>
    <property type="molecule type" value="Genomic_DNA"/>
</dbReference>
<dbReference type="SUPFAM" id="SSF47384">
    <property type="entry name" value="Homodimeric domain of signal transducing histidine kinase"/>
    <property type="match status" value="1"/>
</dbReference>
<keyword evidence="5" id="KW-0808">Transferase</keyword>
<reference evidence="9 10" key="1">
    <citation type="submission" date="2010-05" db="EMBL/GenBank/DDBJ databases">
        <authorList>
            <person name="Qin X."/>
            <person name="Bachman B."/>
            <person name="Battles P."/>
            <person name="Bell A."/>
            <person name="Bess C."/>
            <person name="Bickham C."/>
            <person name="Chaboub L."/>
            <person name="Chen D."/>
            <person name="Coyle M."/>
            <person name="Deiros D.R."/>
            <person name="Dinh H."/>
            <person name="Forbes L."/>
            <person name="Fowler G."/>
            <person name="Francisco L."/>
            <person name="Fu Q."/>
            <person name="Gubbala S."/>
            <person name="Hale W."/>
            <person name="Han Y."/>
            <person name="Hemphill L."/>
            <person name="Highlander S.K."/>
            <person name="Hirani K."/>
            <person name="Hogues M."/>
            <person name="Jackson L."/>
            <person name="Jakkamsetti A."/>
            <person name="Javaid M."/>
            <person name="Jiang H."/>
            <person name="Korchina V."/>
            <person name="Kovar C."/>
            <person name="Lara F."/>
            <person name="Lee S."/>
            <person name="Mata R."/>
            <person name="Mathew T."/>
            <person name="Moen C."/>
            <person name="Morales K."/>
            <person name="Munidasa M."/>
            <person name="Nazareth L."/>
            <person name="Ngo R."/>
            <person name="Nguyen L."/>
            <person name="Okwuonu G."/>
            <person name="Ongeri F."/>
            <person name="Patil S."/>
            <person name="Petrosino J."/>
            <person name="Pham C."/>
            <person name="Pham P."/>
            <person name="Pu L.-L."/>
            <person name="Puazo M."/>
            <person name="Raj R."/>
            <person name="Reid J."/>
            <person name="Rouhana J."/>
            <person name="Saada N."/>
            <person name="Shang Y."/>
            <person name="Simmons D."/>
            <person name="Thornton R."/>
            <person name="Warren J."/>
            <person name="Weissenberger G."/>
            <person name="Zhang J."/>
            <person name="Zhang L."/>
            <person name="Zhou C."/>
            <person name="Zhu D."/>
            <person name="Muzny D."/>
            <person name="Worley K."/>
            <person name="Gibbs R."/>
        </authorList>
    </citation>
    <scope>NUCLEOTIDE SEQUENCE [LARGE SCALE GENOMIC DNA]</scope>
    <source>
        <strain evidence="9 10">NAP08</strain>
    </source>
</reference>
<dbReference type="InterPro" id="IPR003594">
    <property type="entry name" value="HATPase_dom"/>
</dbReference>
<feature type="domain" description="Histidine kinase" evidence="8">
    <location>
        <begin position="229"/>
        <end position="444"/>
    </location>
</feature>
<dbReference type="SMART" id="SM00388">
    <property type="entry name" value="HisKA"/>
    <property type="match status" value="1"/>
</dbReference>
<dbReference type="InterPro" id="IPR003661">
    <property type="entry name" value="HisK_dim/P_dom"/>
</dbReference>
<evidence type="ECO:0000256" key="6">
    <source>
        <dbReference type="ARBA" id="ARBA00022777"/>
    </source>
</evidence>
<evidence type="ECO:0000256" key="5">
    <source>
        <dbReference type="ARBA" id="ARBA00022679"/>
    </source>
</evidence>
<evidence type="ECO:0000256" key="7">
    <source>
        <dbReference type="ARBA" id="ARBA00023012"/>
    </source>
</evidence>
<evidence type="ECO:0000313" key="10">
    <source>
        <dbReference type="Proteomes" id="UP000003227"/>
    </source>
</evidence>
<dbReference type="Proteomes" id="UP000003227">
    <property type="component" value="Unassembled WGS sequence"/>
</dbReference>
<organism evidence="9 10">
    <name type="scientific">Clostridioides difficile NAP08</name>
    <dbReference type="NCBI Taxonomy" id="525259"/>
    <lineage>
        <taxon>Bacteria</taxon>
        <taxon>Bacillati</taxon>
        <taxon>Bacillota</taxon>
        <taxon>Clostridia</taxon>
        <taxon>Peptostreptococcales</taxon>
        <taxon>Peptostreptococcaceae</taxon>
        <taxon>Clostridioides</taxon>
    </lineage>
</organism>
<comment type="catalytic activity">
    <reaction evidence="1">
        <text>ATP + protein L-histidine = ADP + protein N-phospho-L-histidine.</text>
        <dbReference type="EC" id="2.7.13.3"/>
    </reaction>
</comment>
<dbReference type="CDD" id="cd00075">
    <property type="entry name" value="HATPase"/>
    <property type="match status" value="1"/>
</dbReference>
<dbReference type="Pfam" id="PF02518">
    <property type="entry name" value="HATPase_c"/>
    <property type="match status" value="1"/>
</dbReference>
<dbReference type="Pfam" id="PF00512">
    <property type="entry name" value="HisKA"/>
    <property type="match status" value="1"/>
</dbReference>
<comment type="caution">
    <text evidence="9">The sequence shown here is derived from an EMBL/GenBank/DDBJ whole genome shotgun (WGS) entry which is preliminary data.</text>
</comment>
<dbReference type="InterPro" id="IPR036890">
    <property type="entry name" value="HATPase_C_sf"/>
</dbReference>
<protein>
    <recommendedName>
        <fullName evidence="3">histidine kinase</fullName>
        <ecNumber evidence="3">2.7.13.3</ecNumber>
    </recommendedName>
</protein>
<evidence type="ECO:0000259" key="8">
    <source>
        <dbReference type="PROSITE" id="PS50109"/>
    </source>
</evidence>
<evidence type="ECO:0000256" key="2">
    <source>
        <dbReference type="ARBA" id="ARBA00004370"/>
    </source>
</evidence>
<dbReference type="EC" id="2.7.13.3" evidence="3"/>